<dbReference type="RefSeq" id="XP_035319147.1">
    <property type="nucleotide sequence ID" value="XM_035464909.1"/>
</dbReference>
<evidence type="ECO:0000313" key="2">
    <source>
        <dbReference type="Proteomes" id="UP000749293"/>
    </source>
</evidence>
<protein>
    <submittedName>
        <fullName evidence="1">Uncharacterized protein</fullName>
    </submittedName>
</protein>
<comment type="caution">
    <text evidence="1">The sequence shown here is derived from an EMBL/GenBank/DDBJ whole genome shotgun (WGS) entry which is preliminary data.</text>
</comment>
<organism evidence="1 2">
    <name type="scientific">Geosmithia morbida</name>
    <dbReference type="NCBI Taxonomy" id="1094350"/>
    <lineage>
        <taxon>Eukaryota</taxon>
        <taxon>Fungi</taxon>
        <taxon>Dikarya</taxon>
        <taxon>Ascomycota</taxon>
        <taxon>Pezizomycotina</taxon>
        <taxon>Sordariomycetes</taxon>
        <taxon>Hypocreomycetidae</taxon>
        <taxon>Hypocreales</taxon>
        <taxon>Bionectriaceae</taxon>
        <taxon>Geosmithia</taxon>
    </lineage>
</organism>
<gene>
    <name evidence="1" type="ORF">GMORB2_2933</name>
</gene>
<evidence type="ECO:0000313" key="1">
    <source>
        <dbReference type="EMBL" id="KAF4120495.1"/>
    </source>
</evidence>
<name>A0A9P4YPS5_9HYPO</name>
<dbReference type="Proteomes" id="UP000749293">
    <property type="component" value="Unassembled WGS sequence"/>
</dbReference>
<reference evidence="1" key="1">
    <citation type="submission" date="2020-03" db="EMBL/GenBank/DDBJ databases">
        <title>Site-based positive gene gene selection in Geosmithia morbida across the United States reveals a broad range of putative effectors and factors for local host and environmental adapation.</title>
        <authorList>
            <person name="Onufrak A."/>
            <person name="Murdoch R.W."/>
            <person name="Gazis R."/>
            <person name="Huff M."/>
            <person name="Staton M."/>
            <person name="Klingeman W."/>
            <person name="Hadziabdic D."/>
        </authorList>
    </citation>
    <scope>NUCLEOTIDE SEQUENCE</scope>
    <source>
        <strain evidence="1">1262</strain>
    </source>
</reference>
<sequence length="74" mass="8321">MACGNSEHENHAETVHSRWRHALPSFADLMSRFELFLLGEGEKKIEEKVYSGRIHPQTVAIFCPALACPEADNP</sequence>
<dbReference type="AlphaFoldDB" id="A0A9P4YPS5"/>
<keyword evidence="2" id="KW-1185">Reference proteome</keyword>
<proteinExistence type="predicted"/>
<dbReference type="EMBL" id="JAANYQ010000016">
    <property type="protein sequence ID" value="KAF4120495.1"/>
    <property type="molecule type" value="Genomic_DNA"/>
</dbReference>
<accession>A0A9P4YPS5</accession>
<dbReference type="GeneID" id="55969161"/>